<feature type="transmembrane region" description="Helical" evidence="6">
    <location>
        <begin position="202"/>
        <end position="227"/>
    </location>
</feature>
<proteinExistence type="predicted"/>
<feature type="region of interest" description="Disordered" evidence="5">
    <location>
        <begin position="1"/>
        <end position="21"/>
    </location>
</feature>
<feature type="compositionally biased region" description="Basic and acidic residues" evidence="5">
    <location>
        <begin position="582"/>
        <end position="592"/>
    </location>
</feature>
<comment type="subcellular location">
    <subcellularLocation>
        <location evidence="1">Membrane</location>
        <topology evidence="1">Multi-pass membrane protein</topology>
    </subcellularLocation>
</comment>
<feature type="transmembrane region" description="Helical" evidence="6">
    <location>
        <begin position="302"/>
        <end position="324"/>
    </location>
</feature>
<feature type="domain" description="Ion transport" evidence="7">
    <location>
        <begin position="81"/>
        <end position="323"/>
    </location>
</feature>
<dbReference type="InterPro" id="IPR027359">
    <property type="entry name" value="Volt_channel_dom_sf"/>
</dbReference>
<feature type="compositionally biased region" description="Low complexity" evidence="5">
    <location>
        <begin position="560"/>
        <end position="579"/>
    </location>
</feature>
<evidence type="ECO:0000256" key="2">
    <source>
        <dbReference type="ARBA" id="ARBA00022692"/>
    </source>
</evidence>
<gene>
    <name evidence="8" type="ORF">Cvel_9428</name>
</gene>
<sequence length="668" mass="73746">MTDVSSPTCVPGETAADPSKRSMTSSDFWFLLRGPHRAENTGSLAMDPKRRDSRFLKGDAMQTSTFSLRTRRGLSECVQSRSWEILMSVIIFANIVFITVAVDNNWQGGPYERIEFMIFLPIFSLEILFRAAVQGRAYFRDGWNWCDIVFTGLMWADLALHLTQPRELPPLLATVQGFRMVRILRFFRLFKNDANMRTFMEGVLKVLCSMLWSLTFLFGLMFVGGVICKQIFMDCLQNCAGVEGVADSDACIGMPENECEDIDIHFGSVLKSMFTLFQIVTLDGWASEVARPAENAVPYSQLFFVIFVIVAPFGMLNILVAGVCQATADVVRAREEQKKEEVKKQRERKMIERLLTDNGSRWTVTKEEALEVLSREIFQLTLERFGFSRRAMAKLPVMVEALFSRSGADSLDALEVIDCVSAAMNESKGPRREVDLIDLYMEVECLSRSVSVIQKGMLGTCESRPLPQEKRTGANAKRSNSLLSLHSMAFADTAAADLARSSGSSAPSCRAQKWWGDGGKQPGGTEGSDNAGDQQRTGREADPVVGGSLRGGLSHELIRGRTGPRPPGGSSAADADASSKGFETRLADHASDEVLYPNGARLRGSAFPGPGSPRSKEREGVEVGAQRAGFREETRGPWGSTEALLSEEEVAKELSFEELQEEEDQGGK</sequence>
<dbReference type="PROSITE" id="PS00012">
    <property type="entry name" value="PHOSPHOPANTETHEINE"/>
    <property type="match status" value="1"/>
</dbReference>
<dbReference type="SUPFAM" id="SSF81324">
    <property type="entry name" value="Voltage-gated potassium channels"/>
    <property type="match status" value="1"/>
</dbReference>
<keyword evidence="2 6" id="KW-0812">Transmembrane</keyword>
<dbReference type="InterPro" id="IPR006162">
    <property type="entry name" value="Ppantetheine_attach_site"/>
</dbReference>
<evidence type="ECO:0000256" key="1">
    <source>
        <dbReference type="ARBA" id="ARBA00004141"/>
    </source>
</evidence>
<protein>
    <recommendedName>
        <fullName evidence="7">Ion transport domain-containing protein</fullName>
    </recommendedName>
</protein>
<dbReference type="Gene3D" id="1.10.287.70">
    <property type="match status" value="1"/>
</dbReference>
<evidence type="ECO:0000259" key="7">
    <source>
        <dbReference type="Pfam" id="PF00520"/>
    </source>
</evidence>
<organism evidence="8">
    <name type="scientific">Chromera velia CCMP2878</name>
    <dbReference type="NCBI Taxonomy" id="1169474"/>
    <lineage>
        <taxon>Eukaryota</taxon>
        <taxon>Sar</taxon>
        <taxon>Alveolata</taxon>
        <taxon>Colpodellida</taxon>
        <taxon>Chromeraceae</taxon>
        <taxon>Chromera</taxon>
    </lineage>
</organism>
<evidence type="ECO:0000256" key="6">
    <source>
        <dbReference type="SAM" id="Phobius"/>
    </source>
</evidence>
<keyword evidence="4 6" id="KW-0472">Membrane</keyword>
<evidence type="ECO:0000256" key="5">
    <source>
        <dbReference type="SAM" id="MobiDB-lite"/>
    </source>
</evidence>
<evidence type="ECO:0000256" key="3">
    <source>
        <dbReference type="ARBA" id="ARBA00022989"/>
    </source>
</evidence>
<dbReference type="PANTHER" id="PTHR46726:SF1">
    <property type="entry name" value="TWO-PORE CALCIUM CHANNEL 3"/>
    <property type="match status" value="1"/>
</dbReference>
<feature type="transmembrane region" description="Helical" evidence="6">
    <location>
        <begin position="82"/>
        <end position="102"/>
    </location>
</feature>
<keyword evidence="3 6" id="KW-1133">Transmembrane helix</keyword>
<dbReference type="PANTHER" id="PTHR46726">
    <property type="entry name" value="TWO PORE CHANNEL 3"/>
    <property type="match status" value="1"/>
</dbReference>
<evidence type="ECO:0000313" key="8">
    <source>
        <dbReference type="EMBL" id="CEM49478.1"/>
    </source>
</evidence>
<dbReference type="InterPro" id="IPR005821">
    <property type="entry name" value="Ion_trans_dom"/>
</dbReference>
<dbReference type="GO" id="GO:0016020">
    <property type="term" value="C:membrane"/>
    <property type="evidence" value="ECO:0007669"/>
    <property type="project" value="UniProtKB-SubCell"/>
</dbReference>
<feature type="transmembrane region" description="Helical" evidence="6">
    <location>
        <begin position="114"/>
        <end position="133"/>
    </location>
</feature>
<dbReference type="PhylomeDB" id="A0A0G4HY82"/>
<dbReference type="Pfam" id="PF00520">
    <property type="entry name" value="Ion_trans"/>
    <property type="match status" value="1"/>
</dbReference>
<feature type="compositionally biased region" description="Gly residues" evidence="5">
    <location>
        <begin position="516"/>
        <end position="526"/>
    </location>
</feature>
<name>A0A0G4HY82_9ALVE</name>
<evidence type="ECO:0000256" key="4">
    <source>
        <dbReference type="ARBA" id="ARBA00023136"/>
    </source>
</evidence>
<accession>A0A0G4HY82</accession>
<dbReference type="Gene3D" id="1.20.120.350">
    <property type="entry name" value="Voltage-gated potassium channels. Chain C"/>
    <property type="match status" value="1"/>
</dbReference>
<dbReference type="EMBL" id="CDMZ01004347">
    <property type="protein sequence ID" value="CEM49478.1"/>
    <property type="molecule type" value="Genomic_DNA"/>
</dbReference>
<dbReference type="AlphaFoldDB" id="A0A0G4HY82"/>
<reference evidence="8" key="1">
    <citation type="submission" date="2014-11" db="EMBL/GenBank/DDBJ databases">
        <authorList>
            <person name="Otto D Thomas"/>
            <person name="Naeem Raeece"/>
        </authorList>
    </citation>
    <scope>NUCLEOTIDE SEQUENCE</scope>
</reference>
<dbReference type="VEuPathDB" id="CryptoDB:Cvel_9428"/>
<feature type="region of interest" description="Disordered" evidence="5">
    <location>
        <begin position="501"/>
        <end position="640"/>
    </location>
</feature>
<dbReference type="GO" id="GO:0005216">
    <property type="term" value="F:monoatomic ion channel activity"/>
    <property type="evidence" value="ECO:0007669"/>
    <property type="project" value="InterPro"/>
</dbReference>